<keyword evidence="1" id="KW-0472">Membrane</keyword>
<proteinExistence type="predicted"/>
<dbReference type="AlphaFoldDB" id="A0A317VTW2"/>
<name>A0A317VTW2_9EURO</name>
<gene>
    <name evidence="2" type="ORF">BO94DRAFT_204682</name>
</gene>
<organism evidence="2 3">
    <name type="scientific">Aspergillus sclerotioniger CBS 115572</name>
    <dbReference type="NCBI Taxonomy" id="1450535"/>
    <lineage>
        <taxon>Eukaryota</taxon>
        <taxon>Fungi</taxon>
        <taxon>Dikarya</taxon>
        <taxon>Ascomycota</taxon>
        <taxon>Pezizomycotina</taxon>
        <taxon>Eurotiomycetes</taxon>
        <taxon>Eurotiomycetidae</taxon>
        <taxon>Eurotiales</taxon>
        <taxon>Aspergillaceae</taxon>
        <taxon>Aspergillus</taxon>
        <taxon>Aspergillus subgen. Circumdati</taxon>
    </lineage>
</organism>
<evidence type="ECO:0000256" key="1">
    <source>
        <dbReference type="SAM" id="Phobius"/>
    </source>
</evidence>
<keyword evidence="3" id="KW-1185">Reference proteome</keyword>
<dbReference type="EMBL" id="MSFK01000027">
    <property type="protein sequence ID" value="PWY76467.1"/>
    <property type="molecule type" value="Genomic_DNA"/>
</dbReference>
<dbReference type="Proteomes" id="UP000246702">
    <property type="component" value="Unassembled WGS sequence"/>
</dbReference>
<evidence type="ECO:0000313" key="3">
    <source>
        <dbReference type="Proteomes" id="UP000246702"/>
    </source>
</evidence>
<keyword evidence="1" id="KW-0812">Transmembrane</keyword>
<reference evidence="2 3" key="1">
    <citation type="submission" date="2016-12" db="EMBL/GenBank/DDBJ databases">
        <title>The genomes of Aspergillus section Nigri reveals drivers in fungal speciation.</title>
        <authorList>
            <consortium name="DOE Joint Genome Institute"/>
            <person name="Vesth T.C."/>
            <person name="Nybo J."/>
            <person name="Theobald S."/>
            <person name="Brandl J."/>
            <person name="Frisvad J.C."/>
            <person name="Nielsen K.F."/>
            <person name="Lyhne E.K."/>
            <person name="Kogle M.E."/>
            <person name="Kuo A."/>
            <person name="Riley R."/>
            <person name="Clum A."/>
            <person name="Nolan M."/>
            <person name="Lipzen A."/>
            <person name="Salamov A."/>
            <person name="Henrissat B."/>
            <person name="Wiebenga A."/>
            <person name="De Vries R.P."/>
            <person name="Grigoriev I.V."/>
            <person name="Mortensen U.H."/>
            <person name="Andersen M.R."/>
            <person name="Baker S.E."/>
        </authorList>
    </citation>
    <scope>NUCLEOTIDE SEQUENCE [LARGE SCALE GENOMIC DNA]</scope>
    <source>
        <strain evidence="2 3">CBS 115572</strain>
    </source>
</reference>
<dbReference type="GeneID" id="37108253"/>
<keyword evidence="1" id="KW-1133">Transmembrane helix</keyword>
<protein>
    <submittedName>
        <fullName evidence="2">Uncharacterized protein</fullName>
    </submittedName>
</protein>
<sequence length="77" mass="9486">MIPDGLRDYQKREFERFQYLVCFFFLYLFITTTLPYKVHTIIPLSSSFHFNSYFTHSILINPEKEYRMGFVHLFFRS</sequence>
<comment type="caution">
    <text evidence="2">The sequence shown here is derived from an EMBL/GenBank/DDBJ whole genome shotgun (WGS) entry which is preliminary data.</text>
</comment>
<evidence type="ECO:0000313" key="2">
    <source>
        <dbReference type="EMBL" id="PWY76467.1"/>
    </source>
</evidence>
<dbReference type="RefSeq" id="XP_025464280.1">
    <property type="nucleotide sequence ID" value="XM_025606110.1"/>
</dbReference>
<feature type="transmembrane region" description="Helical" evidence="1">
    <location>
        <begin position="17"/>
        <end position="36"/>
    </location>
</feature>
<accession>A0A317VTW2</accession>